<keyword evidence="3" id="KW-0813">Transport</keyword>
<dbReference type="PROSITE" id="PS50283">
    <property type="entry name" value="NA_SOLUT_SYMP_3"/>
    <property type="match status" value="1"/>
</dbReference>
<evidence type="ECO:0000256" key="3">
    <source>
        <dbReference type="ARBA" id="ARBA00022448"/>
    </source>
</evidence>
<keyword evidence="11" id="KW-0739">Sodium transport</keyword>
<evidence type="ECO:0000256" key="14">
    <source>
        <dbReference type="SAM" id="Phobius"/>
    </source>
</evidence>
<proteinExistence type="inferred from homology"/>
<feature type="transmembrane region" description="Helical" evidence="14">
    <location>
        <begin position="195"/>
        <end position="218"/>
    </location>
</feature>
<sequence length="501" mass="54116">MEALSGGVLWFIGALLVAYFFFVTYLGKKGAKYSKTMNGFATAKGKVNPWVVGASFATTYASANLFIGVPGLAYEYGTAVLWYTLGCFGVSWLGLLVFAKTFYRYGKKFGGVSTLPEWLGKRYNSKTLQVTVGILILFNVYYIVGQNVGLATIFETVLGVPYTWGVIIGVTITIVYIGLGGAYAQIVSDGIQGFIMAFTSVLVLVSLLWTIGGGFGVFQELSNRLSEIDPNLVEPVSATGPYNSVLAIVAVQFLLFTFVLMPHLLNKILSLKTESELRPFTLSAGLVLFLISTLMVLGGLGARVIAPSLDSADKAIPVYLMEAFPPVIVAILIVGIISAILSSTDSLYLGVTSSIGNDIYKVIAPLWHKTEVSLQDIDRKSVRIAKISLVFIGLATLYISLERPESLSILIQFSFSAIISGVIAPISLGYVWKRANKYGAIGAVITGVSLYVLFTQLSIIENIYIAMFTSSITAFAVMFVAGFIPSKKVEESEFIPLQKNA</sequence>
<feature type="transmembrane region" description="Helical" evidence="14">
    <location>
        <begin position="286"/>
        <end position="306"/>
    </location>
</feature>
<comment type="caution">
    <text evidence="15">The sequence shown here is derived from an EMBL/GenBank/DDBJ whole genome shotgun (WGS) entry which is preliminary data.</text>
</comment>
<evidence type="ECO:0000256" key="11">
    <source>
        <dbReference type="ARBA" id="ARBA00023201"/>
    </source>
</evidence>
<comment type="catalytic activity">
    <reaction evidence="12">
        <text>L-proline(in) + Na(+)(in) = L-proline(out) + Na(+)(out)</text>
        <dbReference type="Rhea" id="RHEA:28967"/>
        <dbReference type="ChEBI" id="CHEBI:29101"/>
        <dbReference type="ChEBI" id="CHEBI:60039"/>
    </reaction>
</comment>
<evidence type="ECO:0000313" key="15">
    <source>
        <dbReference type="EMBL" id="MFC7063090.1"/>
    </source>
</evidence>
<protein>
    <submittedName>
        <fullName evidence="15">Sodium:solute symporter family protein</fullName>
    </submittedName>
</protein>
<evidence type="ECO:0000256" key="4">
    <source>
        <dbReference type="ARBA" id="ARBA00022475"/>
    </source>
</evidence>
<name>A0ABW2ELX4_9BACI</name>
<evidence type="ECO:0000256" key="13">
    <source>
        <dbReference type="RuleBase" id="RU362091"/>
    </source>
</evidence>
<keyword evidence="5 14" id="KW-0812">Transmembrane</keyword>
<dbReference type="Gene3D" id="1.20.1730.10">
    <property type="entry name" value="Sodium/glucose cotransporter"/>
    <property type="match status" value="1"/>
</dbReference>
<dbReference type="CDD" id="cd10322">
    <property type="entry name" value="SLC5sbd"/>
    <property type="match status" value="1"/>
</dbReference>
<dbReference type="PANTHER" id="PTHR48086:SF3">
    <property type="entry name" value="SODIUM_PROLINE SYMPORTER"/>
    <property type="match status" value="1"/>
</dbReference>
<keyword evidence="10 14" id="KW-0472">Membrane</keyword>
<feature type="transmembrane region" description="Helical" evidence="14">
    <location>
        <begin position="438"/>
        <end position="457"/>
    </location>
</feature>
<comment type="subcellular location">
    <subcellularLocation>
        <location evidence="1">Cell membrane</location>
        <topology evidence="1">Multi-pass membrane protein</topology>
    </subcellularLocation>
</comment>
<feature type="transmembrane region" description="Helical" evidence="14">
    <location>
        <begin position="6"/>
        <end position="26"/>
    </location>
</feature>
<reference evidence="16" key="1">
    <citation type="journal article" date="2019" name="Int. J. Syst. Evol. Microbiol.">
        <title>The Global Catalogue of Microorganisms (GCM) 10K type strain sequencing project: providing services to taxonomists for standard genome sequencing and annotation.</title>
        <authorList>
            <consortium name="The Broad Institute Genomics Platform"/>
            <consortium name="The Broad Institute Genome Sequencing Center for Infectious Disease"/>
            <person name="Wu L."/>
            <person name="Ma J."/>
        </authorList>
    </citation>
    <scope>NUCLEOTIDE SEQUENCE [LARGE SCALE GENOMIC DNA]</scope>
    <source>
        <strain evidence="16">CGMCC 4.1621</strain>
    </source>
</reference>
<keyword evidence="8" id="KW-0915">Sodium</keyword>
<feature type="transmembrane region" description="Helical" evidence="14">
    <location>
        <begin position="47"/>
        <end position="67"/>
    </location>
</feature>
<evidence type="ECO:0000256" key="7">
    <source>
        <dbReference type="ARBA" id="ARBA00022989"/>
    </source>
</evidence>
<keyword evidence="4" id="KW-1003">Cell membrane</keyword>
<feature type="transmembrane region" description="Helical" evidence="14">
    <location>
        <begin position="463"/>
        <end position="484"/>
    </location>
</feature>
<evidence type="ECO:0000256" key="6">
    <source>
        <dbReference type="ARBA" id="ARBA00022847"/>
    </source>
</evidence>
<dbReference type="InterPro" id="IPR038377">
    <property type="entry name" value="Na/Glc_symporter_sf"/>
</dbReference>
<dbReference type="RefSeq" id="WP_204712242.1">
    <property type="nucleotide sequence ID" value="NZ_JBHSZV010000038.1"/>
</dbReference>
<accession>A0ABW2ELX4</accession>
<comment type="similarity">
    <text evidence="2 13">Belongs to the sodium:solute symporter (SSF) (TC 2.A.21) family.</text>
</comment>
<gene>
    <name evidence="15" type="ORF">ACFQIC_14770</name>
</gene>
<feature type="transmembrane region" description="Helical" evidence="14">
    <location>
        <begin position="384"/>
        <end position="401"/>
    </location>
</feature>
<dbReference type="Pfam" id="PF00474">
    <property type="entry name" value="SSF"/>
    <property type="match status" value="1"/>
</dbReference>
<dbReference type="InterPro" id="IPR050277">
    <property type="entry name" value="Sodium:Solute_Symporter"/>
</dbReference>
<evidence type="ECO:0000256" key="2">
    <source>
        <dbReference type="ARBA" id="ARBA00006434"/>
    </source>
</evidence>
<evidence type="ECO:0000313" key="16">
    <source>
        <dbReference type="Proteomes" id="UP001596410"/>
    </source>
</evidence>
<evidence type="ECO:0000256" key="5">
    <source>
        <dbReference type="ARBA" id="ARBA00022692"/>
    </source>
</evidence>
<evidence type="ECO:0000256" key="10">
    <source>
        <dbReference type="ARBA" id="ARBA00023136"/>
    </source>
</evidence>
<keyword evidence="7 14" id="KW-1133">Transmembrane helix</keyword>
<dbReference type="InterPro" id="IPR001734">
    <property type="entry name" value="Na/solute_symporter"/>
</dbReference>
<feature type="transmembrane region" description="Helical" evidence="14">
    <location>
        <begin position="79"/>
        <end position="99"/>
    </location>
</feature>
<dbReference type="PANTHER" id="PTHR48086">
    <property type="entry name" value="SODIUM/PROLINE SYMPORTER-RELATED"/>
    <property type="match status" value="1"/>
</dbReference>
<feature type="transmembrane region" description="Helical" evidence="14">
    <location>
        <begin position="245"/>
        <end position="265"/>
    </location>
</feature>
<keyword evidence="9" id="KW-0406">Ion transport</keyword>
<evidence type="ECO:0000256" key="12">
    <source>
        <dbReference type="ARBA" id="ARBA00033708"/>
    </source>
</evidence>
<evidence type="ECO:0000256" key="1">
    <source>
        <dbReference type="ARBA" id="ARBA00004651"/>
    </source>
</evidence>
<evidence type="ECO:0000256" key="8">
    <source>
        <dbReference type="ARBA" id="ARBA00023053"/>
    </source>
</evidence>
<keyword evidence="16" id="KW-1185">Reference proteome</keyword>
<keyword evidence="6" id="KW-0769">Symport</keyword>
<dbReference type="EMBL" id="JBHSZV010000038">
    <property type="protein sequence ID" value="MFC7063090.1"/>
    <property type="molecule type" value="Genomic_DNA"/>
</dbReference>
<feature type="transmembrane region" description="Helical" evidence="14">
    <location>
        <begin position="127"/>
        <end position="144"/>
    </location>
</feature>
<dbReference type="Proteomes" id="UP001596410">
    <property type="component" value="Unassembled WGS sequence"/>
</dbReference>
<organism evidence="15 16">
    <name type="scientific">Halobacillus seohaensis</name>
    <dbReference type="NCBI Taxonomy" id="447421"/>
    <lineage>
        <taxon>Bacteria</taxon>
        <taxon>Bacillati</taxon>
        <taxon>Bacillota</taxon>
        <taxon>Bacilli</taxon>
        <taxon>Bacillales</taxon>
        <taxon>Bacillaceae</taxon>
        <taxon>Halobacillus</taxon>
    </lineage>
</organism>
<feature type="transmembrane region" description="Helical" evidence="14">
    <location>
        <begin position="318"/>
        <end position="341"/>
    </location>
</feature>
<feature type="transmembrane region" description="Helical" evidence="14">
    <location>
        <begin position="407"/>
        <end position="431"/>
    </location>
</feature>
<evidence type="ECO:0000256" key="9">
    <source>
        <dbReference type="ARBA" id="ARBA00023065"/>
    </source>
</evidence>
<feature type="transmembrane region" description="Helical" evidence="14">
    <location>
        <begin position="164"/>
        <end position="183"/>
    </location>
</feature>